<evidence type="ECO:0000313" key="2">
    <source>
        <dbReference type="EMBL" id="QWG18064.1"/>
    </source>
</evidence>
<sequence length="187" mass="19959">MKIIAISGSLRAVSLNTAVLHAAGRLAPAGVEIEVYEGIGQLPFFNPDLDGERLPRQIADFRNIIGTADGLLISSPEYARGVAGVTKNALDWLVGSFEFPNKPVALINTSPRATHALAALTITLETMSARLVKDASITLPLLGTVNDADSIATNPEFAGPLRSALEIYVRALRAIAKEELHSEQFTK</sequence>
<organism evidence="2 3">
    <name type="scientific">Bradyrhizobium sediminis</name>
    <dbReference type="NCBI Taxonomy" id="2840469"/>
    <lineage>
        <taxon>Bacteria</taxon>
        <taxon>Pseudomonadati</taxon>
        <taxon>Pseudomonadota</taxon>
        <taxon>Alphaproteobacteria</taxon>
        <taxon>Hyphomicrobiales</taxon>
        <taxon>Nitrobacteraceae</taxon>
        <taxon>Bradyrhizobium</taxon>
    </lineage>
</organism>
<dbReference type="AlphaFoldDB" id="A0A975NQ61"/>
<dbReference type="GO" id="GO:0010181">
    <property type="term" value="F:FMN binding"/>
    <property type="evidence" value="ECO:0007669"/>
    <property type="project" value="TreeGrafter"/>
</dbReference>
<dbReference type="Proteomes" id="UP000680805">
    <property type="component" value="Chromosome"/>
</dbReference>
<dbReference type="Pfam" id="PF03358">
    <property type="entry name" value="FMN_red"/>
    <property type="match status" value="1"/>
</dbReference>
<evidence type="ECO:0000259" key="1">
    <source>
        <dbReference type="Pfam" id="PF03358"/>
    </source>
</evidence>
<dbReference type="Gene3D" id="3.40.50.360">
    <property type="match status" value="1"/>
</dbReference>
<dbReference type="SUPFAM" id="SSF52218">
    <property type="entry name" value="Flavoproteins"/>
    <property type="match status" value="1"/>
</dbReference>
<dbReference type="PANTHER" id="PTHR30543:SF21">
    <property type="entry name" value="NAD(P)H-DEPENDENT FMN REDUCTASE LOT6"/>
    <property type="match status" value="1"/>
</dbReference>
<accession>A0A975NQ61</accession>
<dbReference type="GO" id="GO:0016491">
    <property type="term" value="F:oxidoreductase activity"/>
    <property type="evidence" value="ECO:0007669"/>
    <property type="project" value="InterPro"/>
</dbReference>
<dbReference type="EMBL" id="CP076135">
    <property type="protein sequence ID" value="QWG18064.1"/>
    <property type="molecule type" value="Genomic_DNA"/>
</dbReference>
<dbReference type="PANTHER" id="PTHR30543">
    <property type="entry name" value="CHROMATE REDUCTASE"/>
    <property type="match status" value="1"/>
</dbReference>
<proteinExistence type="predicted"/>
<protein>
    <submittedName>
        <fullName evidence="2">NAD(P)H-dependent oxidoreductase</fullName>
    </submittedName>
</protein>
<dbReference type="RefSeq" id="WP_215613668.1">
    <property type="nucleotide sequence ID" value="NZ_CP076135.1"/>
</dbReference>
<dbReference type="InterPro" id="IPR005025">
    <property type="entry name" value="FMN_Rdtase-like_dom"/>
</dbReference>
<dbReference type="InterPro" id="IPR029039">
    <property type="entry name" value="Flavoprotein-like_sf"/>
</dbReference>
<dbReference type="KEGG" id="bsei:KMZ68_24460"/>
<feature type="domain" description="NADPH-dependent FMN reductase-like" evidence="1">
    <location>
        <begin position="1"/>
        <end position="121"/>
    </location>
</feature>
<name>A0A975NQ61_9BRAD</name>
<evidence type="ECO:0000313" key="3">
    <source>
        <dbReference type="Proteomes" id="UP000680805"/>
    </source>
</evidence>
<dbReference type="GO" id="GO:0005829">
    <property type="term" value="C:cytosol"/>
    <property type="evidence" value="ECO:0007669"/>
    <property type="project" value="TreeGrafter"/>
</dbReference>
<reference evidence="2" key="1">
    <citation type="submission" date="2021-06" db="EMBL/GenBank/DDBJ databases">
        <title>Bradyrhizobium sp. S2-11-2 Genome sequencing.</title>
        <authorList>
            <person name="Jin L."/>
        </authorList>
    </citation>
    <scope>NUCLEOTIDE SEQUENCE</scope>
    <source>
        <strain evidence="2">S2-11-2</strain>
    </source>
</reference>
<gene>
    <name evidence="2" type="ORF">KMZ68_24460</name>
</gene>
<dbReference type="InterPro" id="IPR050712">
    <property type="entry name" value="NAD(P)H-dep_reductase"/>
</dbReference>